<dbReference type="EMBL" id="SRLH01000001">
    <property type="protein sequence ID" value="TGD59886.1"/>
    <property type="molecule type" value="Genomic_DNA"/>
</dbReference>
<gene>
    <name evidence="1" type="ORF">E4635_02850</name>
</gene>
<comment type="caution">
    <text evidence="1">The sequence shown here is derived from an EMBL/GenBank/DDBJ whole genome shotgun (WGS) entry which is preliminary data.</text>
</comment>
<protein>
    <submittedName>
        <fullName evidence="1">Uncharacterized protein</fullName>
    </submittedName>
</protein>
<reference evidence="1 2" key="1">
    <citation type="submission" date="2019-04" db="EMBL/GenBank/DDBJ databases">
        <title>Flavobacterium sp. strain DS2-A Genome sequencing and assembly.</title>
        <authorList>
            <person name="Kim I."/>
        </authorList>
    </citation>
    <scope>NUCLEOTIDE SEQUENCE [LARGE SCALE GENOMIC DNA]</scope>
    <source>
        <strain evidence="1 2">DS2-A</strain>
    </source>
</reference>
<accession>A0A4Z0LDD8</accession>
<dbReference type="RefSeq" id="WP_135525092.1">
    <property type="nucleotide sequence ID" value="NZ_SRLH01000001.1"/>
</dbReference>
<keyword evidence="2" id="KW-1185">Reference proteome</keyword>
<dbReference type="Proteomes" id="UP000297407">
    <property type="component" value="Unassembled WGS sequence"/>
</dbReference>
<evidence type="ECO:0000313" key="2">
    <source>
        <dbReference type="Proteomes" id="UP000297407"/>
    </source>
</evidence>
<name>A0A4Z0LDD8_9FLAO</name>
<dbReference type="OrthoDB" id="1429200at2"/>
<dbReference type="AlphaFoldDB" id="A0A4Z0LDD8"/>
<evidence type="ECO:0000313" key="1">
    <source>
        <dbReference type="EMBL" id="TGD59886.1"/>
    </source>
</evidence>
<organism evidence="1 2">
    <name type="scientific">Flavobacterium humi</name>
    <dbReference type="NCBI Taxonomy" id="2562683"/>
    <lineage>
        <taxon>Bacteria</taxon>
        <taxon>Pseudomonadati</taxon>
        <taxon>Bacteroidota</taxon>
        <taxon>Flavobacteriia</taxon>
        <taxon>Flavobacteriales</taxon>
        <taxon>Flavobacteriaceae</taxon>
        <taxon>Flavobacterium</taxon>
    </lineage>
</organism>
<sequence length="187" mass="21473">MKHLPLLLLLFCLGSCCNKMELTEEEKNWCPYEEGQTLIFKSNLGNLDTLQVDSRVENYTNPGCNCVEVSFEQLHYIELVLSLKSNTKTLLHSTVSIMKNDEGDATYPKLSFFGLTNTLQDKPTLSKKLRIQATNQLYEHVYKFEDSINAKNIDDGYLSCFYYDRKNGLVKYVAKDGEIFELIKKNG</sequence>
<proteinExistence type="predicted"/>